<organism evidence="1 2">
    <name type="scientific">Methylobacterium longum</name>
    <dbReference type="NCBI Taxonomy" id="767694"/>
    <lineage>
        <taxon>Bacteria</taxon>
        <taxon>Pseudomonadati</taxon>
        <taxon>Pseudomonadota</taxon>
        <taxon>Alphaproteobacteria</taxon>
        <taxon>Hyphomicrobiales</taxon>
        <taxon>Methylobacteriaceae</taxon>
        <taxon>Methylobacterium</taxon>
    </lineage>
</organism>
<proteinExistence type="predicted"/>
<sequence length="58" mass="6273">MDVDTASFDAPTLELAIARATALTGQFLGQQPGVATLTSTVRGLIWSQRYKMPEPPRP</sequence>
<gene>
    <name evidence="1" type="ORF">QWZ18_04835</name>
</gene>
<protein>
    <submittedName>
        <fullName evidence="1">Uncharacterized protein</fullName>
    </submittedName>
</protein>
<dbReference type="RefSeq" id="WP_238292915.1">
    <property type="nucleotide sequence ID" value="NZ_BPQS01000061.1"/>
</dbReference>
<dbReference type="EMBL" id="JAUFPT010000012">
    <property type="protein sequence ID" value="MDN3569951.1"/>
    <property type="molecule type" value="Genomic_DNA"/>
</dbReference>
<dbReference type="Proteomes" id="UP001244297">
    <property type="component" value="Unassembled WGS sequence"/>
</dbReference>
<accession>A0ABT8AK61</accession>
<reference evidence="2" key="1">
    <citation type="journal article" date="2019" name="Int. J. Syst. Evol. Microbiol.">
        <title>The Global Catalogue of Microorganisms (GCM) 10K type strain sequencing project: providing services to taxonomists for standard genome sequencing and annotation.</title>
        <authorList>
            <consortium name="The Broad Institute Genomics Platform"/>
            <consortium name="The Broad Institute Genome Sequencing Center for Infectious Disease"/>
            <person name="Wu L."/>
            <person name="Ma J."/>
        </authorList>
    </citation>
    <scope>NUCLEOTIDE SEQUENCE [LARGE SCALE GENOMIC DNA]</scope>
    <source>
        <strain evidence="2">CECT 7806</strain>
    </source>
</reference>
<keyword evidence="2" id="KW-1185">Reference proteome</keyword>
<name>A0ABT8AK61_9HYPH</name>
<comment type="caution">
    <text evidence="1">The sequence shown here is derived from an EMBL/GenBank/DDBJ whole genome shotgun (WGS) entry which is preliminary data.</text>
</comment>
<evidence type="ECO:0000313" key="2">
    <source>
        <dbReference type="Proteomes" id="UP001244297"/>
    </source>
</evidence>
<evidence type="ECO:0000313" key="1">
    <source>
        <dbReference type="EMBL" id="MDN3569951.1"/>
    </source>
</evidence>